<dbReference type="Proteomes" id="UP000479710">
    <property type="component" value="Unassembled WGS sequence"/>
</dbReference>
<dbReference type="AlphaFoldDB" id="A0A6G1CMG5"/>
<evidence type="ECO:0000256" key="1">
    <source>
        <dbReference type="SAM" id="MobiDB-lite"/>
    </source>
</evidence>
<feature type="compositionally biased region" description="Low complexity" evidence="1">
    <location>
        <begin position="90"/>
        <end position="100"/>
    </location>
</feature>
<sequence>MQSGRAASTSVRKLSWWVAAGVKSRGRKAAAVGAKGPPPVSVAVAAAEAALSASGGGGASLPHAAAFPSSLFPTSGASPPFSPLPPLPSRPAAASSFSSRSPSPALPPLLLPHRCLLPIPTATLSSFPDPAYSSSPSPVWPLRSMATAISVDIAAPPTSWKHEGEAGLLWQRRLVQAQGVMNLSCPAPSSSLTPHYST</sequence>
<accession>A0A6G1CMG5</accession>
<evidence type="ECO:0000313" key="2">
    <source>
        <dbReference type="EMBL" id="KAF0901310.1"/>
    </source>
</evidence>
<feature type="region of interest" description="Disordered" evidence="1">
    <location>
        <begin position="78"/>
        <end position="100"/>
    </location>
</feature>
<gene>
    <name evidence="2" type="ORF">E2562_039236</name>
</gene>
<reference evidence="2 3" key="1">
    <citation type="submission" date="2019-11" db="EMBL/GenBank/DDBJ databases">
        <title>Whole genome sequence of Oryza granulata.</title>
        <authorList>
            <person name="Li W."/>
        </authorList>
    </citation>
    <scope>NUCLEOTIDE SEQUENCE [LARGE SCALE GENOMIC DNA]</scope>
    <source>
        <strain evidence="3">cv. Menghai</strain>
        <tissue evidence="2">Leaf</tissue>
    </source>
</reference>
<comment type="caution">
    <text evidence="2">The sequence shown here is derived from an EMBL/GenBank/DDBJ whole genome shotgun (WGS) entry which is preliminary data.</text>
</comment>
<name>A0A6G1CMG5_9ORYZ</name>
<keyword evidence="3" id="KW-1185">Reference proteome</keyword>
<evidence type="ECO:0000313" key="3">
    <source>
        <dbReference type="Proteomes" id="UP000479710"/>
    </source>
</evidence>
<dbReference type="EMBL" id="SPHZ02000009">
    <property type="protein sequence ID" value="KAF0901310.1"/>
    <property type="molecule type" value="Genomic_DNA"/>
</dbReference>
<proteinExistence type="predicted"/>
<protein>
    <submittedName>
        <fullName evidence="2">Uncharacterized protein</fullName>
    </submittedName>
</protein>
<organism evidence="2 3">
    <name type="scientific">Oryza meyeriana var. granulata</name>
    <dbReference type="NCBI Taxonomy" id="110450"/>
    <lineage>
        <taxon>Eukaryota</taxon>
        <taxon>Viridiplantae</taxon>
        <taxon>Streptophyta</taxon>
        <taxon>Embryophyta</taxon>
        <taxon>Tracheophyta</taxon>
        <taxon>Spermatophyta</taxon>
        <taxon>Magnoliopsida</taxon>
        <taxon>Liliopsida</taxon>
        <taxon>Poales</taxon>
        <taxon>Poaceae</taxon>
        <taxon>BOP clade</taxon>
        <taxon>Oryzoideae</taxon>
        <taxon>Oryzeae</taxon>
        <taxon>Oryzinae</taxon>
        <taxon>Oryza</taxon>
        <taxon>Oryza meyeriana</taxon>
    </lineage>
</organism>
<feature type="compositionally biased region" description="Pro residues" evidence="1">
    <location>
        <begin position="80"/>
        <end position="89"/>
    </location>
</feature>